<keyword evidence="4 10" id="KW-0812">Transmembrane</keyword>
<evidence type="ECO:0000313" key="13">
    <source>
        <dbReference type="Proteomes" id="UP001470752"/>
    </source>
</evidence>
<evidence type="ECO:0000259" key="11">
    <source>
        <dbReference type="PROSITE" id="PS50893"/>
    </source>
</evidence>
<dbReference type="SUPFAM" id="SSF52540">
    <property type="entry name" value="P-loop containing nucleoside triphosphate hydrolases"/>
    <property type="match status" value="1"/>
</dbReference>
<evidence type="ECO:0000256" key="6">
    <source>
        <dbReference type="ARBA" id="ARBA00022840"/>
    </source>
</evidence>
<keyword evidence="13" id="KW-1185">Reference proteome</keyword>
<evidence type="ECO:0000256" key="10">
    <source>
        <dbReference type="SAM" id="Phobius"/>
    </source>
</evidence>
<dbReference type="InterPro" id="IPR017871">
    <property type="entry name" value="ABC_transporter-like_CS"/>
</dbReference>
<keyword evidence="3" id="KW-1003">Cell membrane</keyword>
<dbReference type="EMBL" id="JBBNFW010000089">
    <property type="protein sequence ID" value="MEQ2411827.1"/>
    <property type="molecule type" value="Genomic_DNA"/>
</dbReference>
<gene>
    <name evidence="12" type="ORF">AAAX94_02025</name>
</gene>
<dbReference type="SMART" id="SM00382">
    <property type="entry name" value="AAA"/>
    <property type="match status" value="1"/>
</dbReference>
<comment type="subcellular location">
    <subcellularLocation>
        <location evidence="1">Cell inner membrane</location>
        <topology evidence="1">Multi-pass membrane protein</topology>
    </subcellularLocation>
</comment>
<evidence type="ECO:0000313" key="12">
    <source>
        <dbReference type="EMBL" id="MEQ2411827.1"/>
    </source>
</evidence>
<dbReference type="InterPro" id="IPR003838">
    <property type="entry name" value="ABC3_permease_C"/>
</dbReference>
<feature type="transmembrane region" description="Helical" evidence="10">
    <location>
        <begin position="266"/>
        <end position="285"/>
    </location>
</feature>
<dbReference type="RefSeq" id="WP_349082373.1">
    <property type="nucleotide sequence ID" value="NZ_JBBNFW010000089.1"/>
</dbReference>
<dbReference type="Gene3D" id="3.40.50.300">
    <property type="entry name" value="P-loop containing nucleotide triphosphate hydrolases"/>
    <property type="match status" value="1"/>
</dbReference>
<comment type="similarity">
    <text evidence="9">Belongs to the ABC transporter superfamily. Macrolide exporter (TC 3.A.1.122) family.</text>
</comment>
<dbReference type="Pfam" id="PF00005">
    <property type="entry name" value="ABC_tran"/>
    <property type="match status" value="1"/>
</dbReference>
<dbReference type="InterPro" id="IPR003439">
    <property type="entry name" value="ABC_transporter-like_ATP-bd"/>
</dbReference>
<evidence type="ECO:0000256" key="3">
    <source>
        <dbReference type="ARBA" id="ARBA00022475"/>
    </source>
</evidence>
<feature type="transmembrane region" description="Helical" evidence="10">
    <location>
        <begin position="1106"/>
        <end position="1135"/>
    </location>
</feature>
<dbReference type="InterPro" id="IPR027417">
    <property type="entry name" value="P-loop_NTPase"/>
</dbReference>
<name>A0ABV1CHH0_9FIRM</name>
<dbReference type="PANTHER" id="PTHR42798">
    <property type="entry name" value="LIPOPROTEIN-RELEASING SYSTEM ATP-BINDING PROTEIN LOLD"/>
    <property type="match status" value="1"/>
</dbReference>
<reference evidence="12 13" key="1">
    <citation type="submission" date="2024-04" db="EMBL/GenBank/DDBJ databases">
        <title>Human intestinal bacterial collection.</title>
        <authorList>
            <person name="Pauvert C."/>
            <person name="Hitch T.C.A."/>
            <person name="Clavel T."/>
        </authorList>
    </citation>
    <scope>NUCLEOTIDE SEQUENCE [LARGE SCALE GENOMIC DNA]</scope>
    <source>
        <strain evidence="12 13">CLA-AA-H161</strain>
    </source>
</reference>
<dbReference type="InterPro" id="IPR017911">
    <property type="entry name" value="MacB-like_ATP-bd"/>
</dbReference>
<evidence type="ECO:0000256" key="5">
    <source>
        <dbReference type="ARBA" id="ARBA00022741"/>
    </source>
</evidence>
<dbReference type="PANTHER" id="PTHR42798:SF6">
    <property type="entry name" value="CELL DIVISION ATP-BINDING PROTEIN FTSE"/>
    <property type="match status" value="1"/>
</dbReference>
<evidence type="ECO:0000256" key="9">
    <source>
        <dbReference type="ARBA" id="ARBA00038388"/>
    </source>
</evidence>
<keyword evidence="2" id="KW-0813">Transport</keyword>
<feature type="domain" description="ABC transporter" evidence="11">
    <location>
        <begin position="2"/>
        <end position="240"/>
    </location>
</feature>
<evidence type="ECO:0000256" key="4">
    <source>
        <dbReference type="ARBA" id="ARBA00022692"/>
    </source>
</evidence>
<evidence type="ECO:0000256" key="8">
    <source>
        <dbReference type="ARBA" id="ARBA00023136"/>
    </source>
</evidence>
<keyword evidence="5" id="KW-0547">Nucleotide-binding</keyword>
<dbReference type="CDD" id="cd03255">
    <property type="entry name" value="ABC_MJ0796_LolCDE_FtsE"/>
    <property type="match status" value="1"/>
</dbReference>
<dbReference type="GO" id="GO:0005524">
    <property type="term" value="F:ATP binding"/>
    <property type="evidence" value="ECO:0007669"/>
    <property type="project" value="UniProtKB-KW"/>
</dbReference>
<protein>
    <submittedName>
        <fullName evidence="12">ABC transporter ATP-binding protein/permease</fullName>
    </submittedName>
</protein>
<keyword evidence="8 10" id="KW-0472">Membrane</keyword>
<comment type="caution">
    <text evidence="12">The sequence shown here is derived from an EMBL/GenBank/DDBJ whole genome shotgun (WGS) entry which is preliminary data.</text>
</comment>
<accession>A0ABV1CHH0</accession>
<feature type="transmembrane region" description="Helical" evidence="10">
    <location>
        <begin position="1163"/>
        <end position="1184"/>
    </location>
</feature>
<sequence length="1240" mass="135934">MLQIKDIHKEYRTGNLVQRALDGVSLSLRDNEFVAILGPSGSGKTTLLNIIGGLDRYDSGDLIINGISTRKYKDRDWDSYRNHTIGFVFQSYNLIPHQTVLANVELALTISGVSKNERRRRAKEALEKVGLGAQLHKRPSQMSGGQMQRVAIARALVNDPEILLADEPTGALDSDTSVQVMELLKEVAKERLVVMVTHNPELAQLYATRIVTVKDGKILSDTDPFEVDTKQMAAPVHKNMGKSSMSFFTALSLSFQNLKTKKARTLLTSFAGSIGIIGIALILSISNGVDKYITDMEEETLSEYPLQIQSTGVDLTSMMMGAASAQSEKKEGEVGVAQMVTNMFSKMNSNDLESLKTFLDSDESQVDQYANSVEYSYLVSPQIFRQEKNGIRQVNPDKSFSSMGLGSGSSNSIMSSTMSTDVFYEMPENEELYKNQYDVKAGRWPENYQECVLVLTSHGDISDFLQYTLGLRDSKELDDMVQKFMAEEAVEAPENGETYSCDQILGTSFKLVNSTDYYEYDSEYKVWKDKSDNSAYMKKLVADGEDLTIVGIVQPAEGATASMLTAGIGYTPALTRHVIQKAASSDIVKQQLENEKINVFTGEAFGKEDQEESKFNMESLFGINEDALKEAFQIDESAFNMDLSSMALSGMSMDMPDLSESMDFSGSSMPDFSSLISFGDLNLDLSDAIDPEEILKELPADQVPDMSEALKSVKFDFTEEKATALLKDVLEGYQESIQDKPEADLSKMQSAIQQFLSSSEVNDRLSADIEQLVNDNIKVDVSTEKMIAAAVKLMNQYQEYARANGIEKADAASILGFLSQSDIQQQIRQEANELIQGSVTVTITADQIKELLMKDVIQAYPEYAKANQLPDPANLGTYFVEYMQSEDGQNRLMKGLTSMIDTSEAEKQFSSAMETYMTNMMTAFSDAITKAIESKFTDVMSQVETQLTQGIQTAMEQMMGSISDSMQGALQSVMTSVTSSITTAMSQAMGQMGSSMENAFAIDPEAFANAIQMNMNEDDLSELMMSLMSHENASYDGNLKKLGYADLNVPGGINIYPKDFECKSQIVNILDQYNADMEAAGEDEKVITYTDLVGTLMSSVTDIVNIISYVLVAFVAISLVVSSIMIGVITYISVLERKKEIGILRAIGASKHNVSQVFNAETFIIGFCAGAMGIGITLLLLIPANSLIRSLADGVNVKASLPPVAALVLVGLSVVLTLLGGLIPSRKAAKSDPVTALRTD</sequence>
<evidence type="ECO:0000256" key="7">
    <source>
        <dbReference type="ARBA" id="ARBA00022989"/>
    </source>
</evidence>
<keyword evidence="7 10" id="KW-1133">Transmembrane helix</keyword>
<proteinExistence type="inferred from homology"/>
<organism evidence="12 13">
    <name type="scientific">Blautia acetigignens</name>
    <dbReference type="NCBI Taxonomy" id="2981783"/>
    <lineage>
        <taxon>Bacteria</taxon>
        <taxon>Bacillati</taxon>
        <taxon>Bacillota</taxon>
        <taxon>Clostridia</taxon>
        <taxon>Lachnospirales</taxon>
        <taxon>Lachnospiraceae</taxon>
        <taxon>Blautia</taxon>
    </lineage>
</organism>
<evidence type="ECO:0000256" key="1">
    <source>
        <dbReference type="ARBA" id="ARBA00004429"/>
    </source>
</evidence>
<dbReference type="PROSITE" id="PS00211">
    <property type="entry name" value="ABC_TRANSPORTER_1"/>
    <property type="match status" value="1"/>
</dbReference>
<dbReference type="Pfam" id="PF02687">
    <property type="entry name" value="FtsX"/>
    <property type="match status" value="1"/>
</dbReference>
<dbReference type="Proteomes" id="UP001470752">
    <property type="component" value="Unassembled WGS sequence"/>
</dbReference>
<feature type="transmembrane region" description="Helical" evidence="10">
    <location>
        <begin position="1204"/>
        <end position="1223"/>
    </location>
</feature>
<dbReference type="InterPro" id="IPR003593">
    <property type="entry name" value="AAA+_ATPase"/>
</dbReference>
<keyword evidence="6 12" id="KW-0067">ATP-binding</keyword>
<dbReference type="PROSITE" id="PS50893">
    <property type="entry name" value="ABC_TRANSPORTER_2"/>
    <property type="match status" value="1"/>
</dbReference>
<evidence type="ECO:0000256" key="2">
    <source>
        <dbReference type="ARBA" id="ARBA00022448"/>
    </source>
</evidence>